<accession>A0AAD5RIE0</accession>
<comment type="caution">
    <text evidence="1">The sequence shown here is derived from an EMBL/GenBank/DDBJ whole genome shotgun (WGS) entry which is preliminary data.</text>
</comment>
<dbReference type="AlphaFoldDB" id="A0AAD5RIE0"/>
<organism evidence="1 2">
    <name type="scientific">Zalerion maritima</name>
    <dbReference type="NCBI Taxonomy" id="339359"/>
    <lineage>
        <taxon>Eukaryota</taxon>
        <taxon>Fungi</taxon>
        <taxon>Dikarya</taxon>
        <taxon>Ascomycota</taxon>
        <taxon>Pezizomycotina</taxon>
        <taxon>Sordariomycetes</taxon>
        <taxon>Lulworthiomycetidae</taxon>
        <taxon>Lulworthiales</taxon>
        <taxon>Lulworthiaceae</taxon>
        <taxon>Zalerion</taxon>
    </lineage>
</organism>
<dbReference type="Proteomes" id="UP001201980">
    <property type="component" value="Unassembled WGS sequence"/>
</dbReference>
<gene>
    <name evidence="1" type="ORF">MKZ38_006882</name>
</gene>
<evidence type="ECO:0000313" key="2">
    <source>
        <dbReference type="Proteomes" id="UP001201980"/>
    </source>
</evidence>
<sequence>MDFCSWGYCRGVIPASHHRIAQALWDISPIFLMLRGACLATTAFPYAEIADNPRPSNPWQQDLFGAKLILKVMVSWKGPADYASAPDFINDSPEAKNGVSKFLYWIKMGPGWSSELEICGCILLDDEYNITGVIVWEFESAKAAEWSSAAGSGRLFFLGGGNPQYMDEYTPPFSKDCERAW</sequence>
<proteinExistence type="predicted"/>
<keyword evidence="2" id="KW-1185">Reference proteome</keyword>
<dbReference type="EMBL" id="JAKWBI020000426">
    <property type="protein sequence ID" value="KAJ2895114.1"/>
    <property type="molecule type" value="Genomic_DNA"/>
</dbReference>
<evidence type="ECO:0000313" key="1">
    <source>
        <dbReference type="EMBL" id="KAJ2895114.1"/>
    </source>
</evidence>
<reference evidence="1" key="1">
    <citation type="submission" date="2022-07" db="EMBL/GenBank/DDBJ databases">
        <title>Draft genome sequence of Zalerion maritima ATCC 34329, a (micro)plastics degrading marine fungus.</title>
        <authorList>
            <person name="Paco A."/>
            <person name="Goncalves M.F.M."/>
            <person name="Rocha-Santos T.A.P."/>
            <person name="Alves A."/>
        </authorList>
    </citation>
    <scope>NUCLEOTIDE SEQUENCE</scope>
    <source>
        <strain evidence="1">ATCC 34329</strain>
    </source>
</reference>
<name>A0AAD5RIE0_9PEZI</name>
<protein>
    <submittedName>
        <fullName evidence="1">Uncharacterized protein</fullName>
    </submittedName>
</protein>